<feature type="domain" description="Type I restriction modification DNA specificity" evidence="5">
    <location>
        <begin position="5"/>
        <end position="166"/>
    </location>
</feature>
<name>B5ZAL2_UREU1</name>
<dbReference type="Pfam" id="PF01420">
    <property type="entry name" value="Methylase_S"/>
    <property type="match status" value="1"/>
</dbReference>
<dbReference type="InterPro" id="IPR000055">
    <property type="entry name" value="Restrct_endonuc_typeI_TRD"/>
</dbReference>
<reference evidence="6 7" key="1">
    <citation type="submission" date="2008-10" db="EMBL/GenBank/DDBJ databases">
        <title>Genome sequence of Ureaplasma urealyticum serovar 10 ATCC-33699.</title>
        <authorList>
            <person name="Shrivastava S."/>
            <person name="Methe B.A."/>
            <person name="Glass J."/>
            <person name="White K."/>
            <person name="Duffy L.B."/>
        </authorList>
    </citation>
    <scope>NUCLEOTIDE SEQUENCE [LARGE SCALE GENOMIC DNA]</scope>
    <source>
        <strain evidence="7">ATCC 33699 / Western</strain>
    </source>
</reference>
<dbReference type="SUPFAM" id="SSF116734">
    <property type="entry name" value="DNA methylase specificity domain"/>
    <property type="match status" value="1"/>
</dbReference>
<dbReference type="CDD" id="cd17255">
    <property type="entry name" value="RMtype1_S_Fco49512ORF2615P-TRD2-CR2_like"/>
    <property type="match status" value="1"/>
</dbReference>
<dbReference type="InterPro" id="IPR044946">
    <property type="entry name" value="Restrct_endonuc_typeI_TRD_sf"/>
</dbReference>
<dbReference type="AlphaFoldDB" id="B5ZAL2"/>
<evidence type="ECO:0000256" key="2">
    <source>
        <dbReference type="ARBA" id="ARBA00022747"/>
    </source>
</evidence>
<sequence length="213" mass="24805">MSIIYKLGSLVNIYKGSTLITKKYIDENQGIYPVISSKTTENGIYGFINRYDYEKNKITMSLIGENAGTFFWQEKNFSLTNNACVFISNKNINYNYKYLFITLKKHEYKIKEFIVIGSARPMISSNHLKLVDVNLPSIEIQDAIISIIEPIEKVINNIKNIKIKIESLINKYFDFLYSDLEDSNFKKYILGDLFTINRGQIINSKYIYIYITT</sequence>
<dbReference type="Gene3D" id="3.90.220.20">
    <property type="entry name" value="DNA methylase specificity domains"/>
    <property type="match status" value="1"/>
</dbReference>
<evidence type="ECO:0000313" key="6">
    <source>
        <dbReference type="EMBL" id="ACI59914.1"/>
    </source>
</evidence>
<dbReference type="KEGG" id="uue:UUR10_0039"/>
<comment type="similarity">
    <text evidence="1">Belongs to the type-I restriction system S methylase family.</text>
</comment>
<keyword evidence="3" id="KW-0238">DNA-binding</keyword>
<evidence type="ECO:0000259" key="5">
    <source>
        <dbReference type="Pfam" id="PF01420"/>
    </source>
</evidence>
<proteinExistence type="inferred from homology"/>
<dbReference type="PANTHER" id="PTHR43140">
    <property type="entry name" value="TYPE-1 RESTRICTION ENZYME ECOKI SPECIFICITY PROTEIN"/>
    <property type="match status" value="1"/>
</dbReference>
<dbReference type="PANTHER" id="PTHR43140:SF1">
    <property type="entry name" value="TYPE I RESTRICTION ENZYME ECOKI SPECIFICITY SUBUNIT"/>
    <property type="match status" value="1"/>
</dbReference>
<dbReference type="Proteomes" id="UP000002018">
    <property type="component" value="Chromosome"/>
</dbReference>
<evidence type="ECO:0000256" key="1">
    <source>
        <dbReference type="ARBA" id="ARBA00010923"/>
    </source>
</evidence>
<evidence type="ECO:0000313" key="7">
    <source>
        <dbReference type="Proteomes" id="UP000002018"/>
    </source>
</evidence>
<dbReference type="GO" id="GO:0009307">
    <property type="term" value="P:DNA restriction-modification system"/>
    <property type="evidence" value="ECO:0007669"/>
    <property type="project" value="UniProtKB-KW"/>
</dbReference>
<evidence type="ECO:0000256" key="4">
    <source>
        <dbReference type="ARBA" id="ARBA00038652"/>
    </source>
</evidence>
<comment type="subunit">
    <text evidence="4">The methyltransferase is composed of M and S polypeptides.</text>
</comment>
<dbReference type="HOGENOM" id="CLU_1293893_0_0_14"/>
<protein>
    <submittedName>
        <fullName evidence="6">Restriction modification enzyme subunit s2a</fullName>
    </submittedName>
</protein>
<gene>
    <name evidence="6" type="ordered locus">UUR10_0039</name>
</gene>
<organism evidence="6 7">
    <name type="scientific">Ureaplasma urealyticum serovar 10 (strain ATCC 33699 / Western)</name>
    <dbReference type="NCBI Taxonomy" id="565575"/>
    <lineage>
        <taxon>Bacteria</taxon>
        <taxon>Bacillati</taxon>
        <taxon>Mycoplasmatota</taxon>
        <taxon>Mycoplasmoidales</taxon>
        <taxon>Mycoplasmoidaceae</taxon>
        <taxon>Ureaplasma</taxon>
    </lineage>
</organism>
<accession>B5ZAL2</accession>
<evidence type="ECO:0000256" key="3">
    <source>
        <dbReference type="ARBA" id="ARBA00023125"/>
    </source>
</evidence>
<dbReference type="eggNOG" id="COG0732">
    <property type="taxonomic scope" value="Bacteria"/>
</dbReference>
<dbReference type="InterPro" id="IPR051212">
    <property type="entry name" value="Type-I_RE_S_subunit"/>
</dbReference>
<dbReference type="GO" id="GO:0003677">
    <property type="term" value="F:DNA binding"/>
    <property type="evidence" value="ECO:0007669"/>
    <property type="project" value="UniProtKB-KW"/>
</dbReference>
<dbReference type="EMBL" id="CP001184">
    <property type="protein sequence ID" value="ACI59914.1"/>
    <property type="molecule type" value="Genomic_DNA"/>
</dbReference>
<keyword evidence="2" id="KW-0680">Restriction system</keyword>
<dbReference type="STRING" id="565575.UUR10_0039"/>